<dbReference type="AlphaFoldDB" id="A0A8X6WT60"/>
<protein>
    <recommendedName>
        <fullName evidence="3">RNase H type-1 domain-containing protein</fullName>
    </recommendedName>
</protein>
<dbReference type="EMBL" id="BMAV01001810">
    <property type="protein sequence ID" value="GFY40285.1"/>
    <property type="molecule type" value="Genomic_DNA"/>
</dbReference>
<evidence type="ECO:0000313" key="2">
    <source>
        <dbReference type="Proteomes" id="UP000886998"/>
    </source>
</evidence>
<accession>A0A8X6WT60</accession>
<organism evidence="1 2">
    <name type="scientific">Trichonephila inaurata madagascariensis</name>
    <dbReference type="NCBI Taxonomy" id="2747483"/>
    <lineage>
        <taxon>Eukaryota</taxon>
        <taxon>Metazoa</taxon>
        <taxon>Ecdysozoa</taxon>
        <taxon>Arthropoda</taxon>
        <taxon>Chelicerata</taxon>
        <taxon>Arachnida</taxon>
        <taxon>Araneae</taxon>
        <taxon>Araneomorphae</taxon>
        <taxon>Entelegynae</taxon>
        <taxon>Araneoidea</taxon>
        <taxon>Nephilidae</taxon>
        <taxon>Trichonephila</taxon>
        <taxon>Trichonephila inaurata</taxon>
    </lineage>
</organism>
<name>A0A8X6WT60_9ARAC</name>
<evidence type="ECO:0000313" key="1">
    <source>
        <dbReference type="EMBL" id="GFY40285.1"/>
    </source>
</evidence>
<evidence type="ECO:0008006" key="3">
    <source>
        <dbReference type="Google" id="ProtNLM"/>
    </source>
</evidence>
<dbReference type="Proteomes" id="UP000886998">
    <property type="component" value="Unassembled WGS sequence"/>
</dbReference>
<gene>
    <name evidence="1" type="ORF">TNIN_255371</name>
</gene>
<comment type="caution">
    <text evidence="1">The sequence shown here is derived from an EMBL/GenBank/DDBJ whole genome shotgun (WGS) entry which is preliminary data.</text>
</comment>
<keyword evidence="2" id="KW-1185">Reference proteome</keyword>
<proteinExistence type="predicted"/>
<sequence>MYHWTRVDDLVSIRIINKLKNIAKYRDVHFQWIPSHVNVPENGVEYFFTKRGCSEIATTDYALACREIYYLLKIKDKQVWIAPPDNSRISRKSPSGALEFDGNRNDQTAVSRLLRGPLNISSIAWG</sequence>
<reference evidence="1" key="1">
    <citation type="submission" date="2020-08" db="EMBL/GenBank/DDBJ databases">
        <title>Multicomponent nature underlies the extraordinary mechanical properties of spider dragline silk.</title>
        <authorList>
            <person name="Kono N."/>
            <person name="Nakamura H."/>
            <person name="Mori M."/>
            <person name="Yoshida Y."/>
            <person name="Ohtoshi R."/>
            <person name="Malay A.D."/>
            <person name="Moran D.A.P."/>
            <person name="Tomita M."/>
            <person name="Numata K."/>
            <person name="Arakawa K."/>
        </authorList>
    </citation>
    <scope>NUCLEOTIDE SEQUENCE</scope>
</reference>